<reference evidence="3 4" key="1">
    <citation type="submission" date="2019-03" db="EMBL/GenBank/DDBJ databases">
        <authorList>
            <person name="Gaulin E."/>
            <person name="Dumas B."/>
        </authorList>
    </citation>
    <scope>NUCLEOTIDE SEQUENCE [LARGE SCALE GENOMIC DNA]</scope>
    <source>
        <strain evidence="3">CBS 568.67</strain>
    </source>
</reference>
<feature type="transmembrane region" description="Helical" evidence="1">
    <location>
        <begin position="468"/>
        <end position="490"/>
    </location>
</feature>
<dbReference type="EMBL" id="CAADRA010006785">
    <property type="protein sequence ID" value="VFT96928.1"/>
    <property type="molecule type" value="Genomic_DNA"/>
</dbReference>
<accession>A0A485LEI1</accession>
<name>A0A485LEI1_9STRA</name>
<dbReference type="Proteomes" id="UP000332933">
    <property type="component" value="Unassembled WGS sequence"/>
</dbReference>
<sequence length="505" mass="55490">MSTPSKSAMAMQKRMQALLSVVFLGWTVSCGVLYLHLLSPSLTNNLYWPHYNVSGYESLLIDLVNVKLSIAGSDESVDLLSLDAMLIKAYTAVDVQPEFQFIYARCVLFTELNTVSRAIRDLRLNTLQPTGSTANSPVFGAWTSVVLYTDLFNDMWFTLVYNASMVRTAATISTPSASPSPPAPMATTMGTATTTNYWGCFTTALVRLDRSMPSLWPCRRRSCNSTRPFAPSWLETPELHFTGGSIFYEGSTANSYAYGHVQLSSRTVSCNAEVAAYFAPSKTTLLVAGLALGFATHANTTTVEAICATTSPRLCDHICRSNGCVFGRQHRSPTASDEAKAAVWTAQVSILEFGLVFDPTDPTYDFWSWCFAIEWVWGQREVASKATSESFTCSRKSRRRRPNRVHLHELPTAFALYARVAVQYATGVVLSVVVGLILYVVWCRGFVDGANLLLVNRVAGIVWVGRPLLLLRGVTALCFLSTATLELAMLTATRVVRFVVPDVPS</sequence>
<keyword evidence="1" id="KW-1133">Transmembrane helix</keyword>
<keyword evidence="1" id="KW-0812">Transmembrane</keyword>
<keyword evidence="4" id="KW-1185">Reference proteome</keyword>
<proteinExistence type="predicted"/>
<dbReference type="EMBL" id="VJMH01006762">
    <property type="protein sequence ID" value="KAF0688119.1"/>
    <property type="molecule type" value="Genomic_DNA"/>
</dbReference>
<keyword evidence="1" id="KW-0472">Membrane</keyword>
<gene>
    <name evidence="3" type="primary">Aste57867_20237</name>
    <name evidence="2" type="ORF">As57867_020171</name>
    <name evidence="3" type="ORF">ASTE57867_20237</name>
</gene>
<protein>
    <submittedName>
        <fullName evidence="3">Aste57867_20237 protein</fullName>
    </submittedName>
</protein>
<dbReference type="PROSITE" id="PS51257">
    <property type="entry name" value="PROKAR_LIPOPROTEIN"/>
    <property type="match status" value="1"/>
</dbReference>
<organism evidence="3 4">
    <name type="scientific">Aphanomyces stellatus</name>
    <dbReference type="NCBI Taxonomy" id="120398"/>
    <lineage>
        <taxon>Eukaryota</taxon>
        <taxon>Sar</taxon>
        <taxon>Stramenopiles</taxon>
        <taxon>Oomycota</taxon>
        <taxon>Saprolegniomycetes</taxon>
        <taxon>Saprolegniales</taxon>
        <taxon>Verrucalvaceae</taxon>
        <taxon>Aphanomyces</taxon>
    </lineage>
</organism>
<evidence type="ECO:0000256" key="1">
    <source>
        <dbReference type="SAM" id="Phobius"/>
    </source>
</evidence>
<evidence type="ECO:0000313" key="4">
    <source>
        <dbReference type="Proteomes" id="UP000332933"/>
    </source>
</evidence>
<dbReference type="AlphaFoldDB" id="A0A485LEI1"/>
<feature type="transmembrane region" description="Helical" evidence="1">
    <location>
        <begin position="424"/>
        <end position="447"/>
    </location>
</feature>
<reference evidence="2" key="2">
    <citation type="submission" date="2019-06" db="EMBL/GenBank/DDBJ databases">
        <title>Genomics analysis of Aphanomyces spp. identifies a new class of oomycete effector associated with host adaptation.</title>
        <authorList>
            <person name="Gaulin E."/>
        </authorList>
    </citation>
    <scope>NUCLEOTIDE SEQUENCE</scope>
    <source>
        <strain evidence="2">CBS 578.67</strain>
    </source>
</reference>
<evidence type="ECO:0000313" key="2">
    <source>
        <dbReference type="EMBL" id="KAF0688119.1"/>
    </source>
</evidence>
<evidence type="ECO:0000313" key="3">
    <source>
        <dbReference type="EMBL" id="VFT96928.1"/>
    </source>
</evidence>